<proteinExistence type="predicted"/>
<keyword evidence="2" id="KW-0862">Zinc</keyword>
<accession>A0ABS7PN45</accession>
<dbReference type="Gene3D" id="1.10.287.480">
    <property type="entry name" value="helix hairpin bin"/>
    <property type="match status" value="1"/>
</dbReference>
<keyword evidence="3" id="KW-1015">Disulfide bond</keyword>
<dbReference type="RefSeq" id="WP_222989790.1">
    <property type="nucleotide sequence ID" value="NZ_JAINVV010000004.1"/>
</dbReference>
<evidence type="ECO:0000256" key="5">
    <source>
        <dbReference type="ARBA" id="ARBA00023284"/>
    </source>
</evidence>
<name>A0ABS7PN45_9SPHN</name>
<organism evidence="6 7">
    <name type="scientific">Sphingomonas colocasiae</name>
    <dbReference type="NCBI Taxonomy" id="1848973"/>
    <lineage>
        <taxon>Bacteria</taxon>
        <taxon>Pseudomonadati</taxon>
        <taxon>Pseudomonadota</taxon>
        <taxon>Alphaproteobacteria</taxon>
        <taxon>Sphingomonadales</taxon>
        <taxon>Sphingomonadaceae</taxon>
        <taxon>Sphingomonas</taxon>
    </lineage>
</organism>
<dbReference type="SUPFAM" id="SSF118352">
    <property type="entry name" value="HSP33 redox switch-like"/>
    <property type="match status" value="1"/>
</dbReference>
<dbReference type="Proteomes" id="UP000706039">
    <property type="component" value="Unassembled WGS sequence"/>
</dbReference>
<dbReference type="InterPro" id="IPR000397">
    <property type="entry name" value="Heat_shock_Hsp33"/>
</dbReference>
<comment type="caution">
    <text evidence="6">The sequence shown here is derived from an EMBL/GenBank/DDBJ whole genome shotgun (WGS) entry which is preliminary data.</text>
</comment>
<reference evidence="6 7" key="1">
    <citation type="submission" date="2021-08" db="EMBL/GenBank/DDBJ databases">
        <authorList>
            <person name="Tuo L."/>
        </authorList>
    </citation>
    <scope>NUCLEOTIDE SEQUENCE [LARGE SCALE GENOMIC DNA]</scope>
    <source>
        <strain evidence="6 7">JCM 31229</strain>
    </source>
</reference>
<keyword evidence="5" id="KW-0676">Redox-active center</keyword>
<dbReference type="Gene3D" id="3.55.30.10">
    <property type="entry name" value="Hsp33 domain"/>
    <property type="match status" value="1"/>
</dbReference>
<dbReference type="PIRSF" id="PIRSF005261">
    <property type="entry name" value="Heat_shock_Hsp33"/>
    <property type="match status" value="1"/>
</dbReference>
<dbReference type="PANTHER" id="PTHR30111:SF1">
    <property type="entry name" value="33 KDA CHAPERONIN"/>
    <property type="match status" value="1"/>
</dbReference>
<evidence type="ECO:0000256" key="1">
    <source>
        <dbReference type="ARBA" id="ARBA00022490"/>
    </source>
</evidence>
<sequence>MTANLDTLLGFTIPGHHARGRLVRLGPVLDEILAAHRYPPVIEKVLAEALALTALLGSTLKDDAGQMTLQAQTENGVIDLLVCDYRDGELRGYVKFDGDRLAEIPADPTLFALFGKGYLAITFDQAVSGERYQGIVPLEGTSLADAAENYFCQSEQIPTLVRFTAMQGGDDGCRVGGLLLQHLPEGEQGRERLHTRLDHPEWEHVRMLGETIRGEELTDPDLPLETLVWRLFNEEDEVRLLAEASLRKGCRCDPAHIRDVIGRFPAEERREMAGENGVISVDCAFCARIFPIPLETVES</sequence>
<dbReference type="CDD" id="cd00498">
    <property type="entry name" value="Hsp33"/>
    <property type="match status" value="1"/>
</dbReference>
<keyword evidence="4" id="KW-0143">Chaperone</keyword>
<dbReference type="Gene3D" id="3.90.1280.10">
    <property type="entry name" value="HSP33 redox switch-like"/>
    <property type="match status" value="1"/>
</dbReference>
<dbReference type="EMBL" id="JAINVV010000004">
    <property type="protein sequence ID" value="MBY8822730.1"/>
    <property type="molecule type" value="Genomic_DNA"/>
</dbReference>
<keyword evidence="1" id="KW-0963">Cytoplasm</keyword>
<keyword evidence="7" id="KW-1185">Reference proteome</keyword>
<dbReference type="InterPro" id="IPR016153">
    <property type="entry name" value="Heat_shock_Hsp33_N"/>
</dbReference>
<dbReference type="InterPro" id="IPR016154">
    <property type="entry name" value="Heat_shock_Hsp33_C"/>
</dbReference>
<dbReference type="InterPro" id="IPR023212">
    <property type="entry name" value="Hsp33_helix_hairpin_bin_dom_sf"/>
</dbReference>
<dbReference type="SUPFAM" id="SSF64397">
    <property type="entry name" value="Hsp33 domain"/>
    <property type="match status" value="1"/>
</dbReference>
<gene>
    <name evidence="6" type="ORF">K7G82_10530</name>
</gene>
<protein>
    <submittedName>
        <fullName evidence="6">Hsp33 family molecular chaperone HslO</fullName>
    </submittedName>
</protein>
<dbReference type="PANTHER" id="PTHR30111">
    <property type="entry name" value="33 KDA CHAPERONIN"/>
    <property type="match status" value="1"/>
</dbReference>
<evidence type="ECO:0000313" key="6">
    <source>
        <dbReference type="EMBL" id="MBY8822730.1"/>
    </source>
</evidence>
<evidence type="ECO:0000256" key="2">
    <source>
        <dbReference type="ARBA" id="ARBA00022833"/>
    </source>
</evidence>
<evidence type="ECO:0000313" key="7">
    <source>
        <dbReference type="Proteomes" id="UP000706039"/>
    </source>
</evidence>
<dbReference type="Pfam" id="PF01430">
    <property type="entry name" value="HSP33"/>
    <property type="match status" value="1"/>
</dbReference>
<evidence type="ECO:0000256" key="3">
    <source>
        <dbReference type="ARBA" id="ARBA00023157"/>
    </source>
</evidence>
<evidence type="ECO:0000256" key="4">
    <source>
        <dbReference type="ARBA" id="ARBA00023186"/>
    </source>
</evidence>